<evidence type="ECO:0000313" key="2">
    <source>
        <dbReference type="EMBL" id="MBB5938978.1"/>
    </source>
</evidence>
<reference evidence="2 3" key="1">
    <citation type="submission" date="2020-08" db="EMBL/GenBank/DDBJ databases">
        <title>Genomic Encyclopedia of Type Strains, Phase III (KMG-III): the genomes of soil and plant-associated and newly described type strains.</title>
        <authorList>
            <person name="Whitman W."/>
        </authorList>
    </citation>
    <scope>NUCLEOTIDE SEQUENCE [LARGE SCALE GENOMIC DNA]</scope>
    <source>
        <strain evidence="2 3">CECT 8305</strain>
    </source>
</reference>
<evidence type="ECO:0000313" key="3">
    <source>
        <dbReference type="Proteomes" id="UP000588098"/>
    </source>
</evidence>
<comment type="caution">
    <text evidence="2">The sequence shown here is derived from an EMBL/GenBank/DDBJ whole genome shotgun (WGS) entry which is preliminary data.</text>
</comment>
<dbReference type="AlphaFoldDB" id="A0A7W9QEU6"/>
<keyword evidence="3" id="KW-1185">Reference proteome</keyword>
<organism evidence="2 3">
    <name type="scientific">Streptomyces zagrosensis</name>
    <dbReference type="NCBI Taxonomy" id="1042984"/>
    <lineage>
        <taxon>Bacteria</taxon>
        <taxon>Bacillati</taxon>
        <taxon>Actinomycetota</taxon>
        <taxon>Actinomycetes</taxon>
        <taxon>Kitasatosporales</taxon>
        <taxon>Streptomycetaceae</taxon>
        <taxon>Streptomyces</taxon>
    </lineage>
</organism>
<dbReference type="Proteomes" id="UP000588098">
    <property type="component" value="Unassembled WGS sequence"/>
</dbReference>
<sequence length="79" mass="8222">MPGAYGRHGVTARSGTSRAGPAAAARRATPATPYRRAGTGPPAAAPRATHHSRGTRDQIKALQLARAELVEKQNSHKTA</sequence>
<evidence type="ECO:0000256" key="1">
    <source>
        <dbReference type="SAM" id="MobiDB-lite"/>
    </source>
</evidence>
<protein>
    <submittedName>
        <fullName evidence="2">Uncharacterized protein</fullName>
    </submittedName>
</protein>
<gene>
    <name evidence="2" type="ORF">FHS42_006070</name>
</gene>
<proteinExistence type="predicted"/>
<dbReference type="RefSeq" id="WP_184577314.1">
    <property type="nucleotide sequence ID" value="NZ_JACHJL010000020.1"/>
</dbReference>
<feature type="region of interest" description="Disordered" evidence="1">
    <location>
        <begin position="1"/>
        <end position="58"/>
    </location>
</feature>
<accession>A0A7W9QEU6</accession>
<dbReference type="EMBL" id="JACHJL010000020">
    <property type="protein sequence ID" value="MBB5938978.1"/>
    <property type="molecule type" value="Genomic_DNA"/>
</dbReference>
<name>A0A7W9QEU6_9ACTN</name>
<feature type="compositionally biased region" description="Low complexity" evidence="1">
    <location>
        <begin position="12"/>
        <end position="47"/>
    </location>
</feature>